<proteinExistence type="inferred from homology"/>
<dbReference type="SMART" id="SM01007">
    <property type="entry name" value="Aldolase_II"/>
    <property type="match status" value="1"/>
</dbReference>
<name>A0A381T600_9ZZZZ</name>
<dbReference type="SUPFAM" id="SSF51735">
    <property type="entry name" value="NAD(P)-binding Rossmann-fold domains"/>
    <property type="match status" value="1"/>
</dbReference>
<dbReference type="Pfam" id="PF00106">
    <property type="entry name" value="adh_short"/>
    <property type="match status" value="1"/>
</dbReference>
<dbReference type="Gene3D" id="3.40.50.720">
    <property type="entry name" value="NAD(P)-binding Rossmann-like Domain"/>
    <property type="match status" value="1"/>
</dbReference>
<keyword evidence="2" id="KW-0560">Oxidoreductase</keyword>
<evidence type="ECO:0000256" key="1">
    <source>
        <dbReference type="ARBA" id="ARBA00006484"/>
    </source>
</evidence>
<evidence type="ECO:0000259" key="3">
    <source>
        <dbReference type="SMART" id="SM01007"/>
    </source>
</evidence>
<evidence type="ECO:0000313" key="4">
    <source>
        <dbReference type="EMBL" id="SVA10107.1"/>
    </source>
</evidence>
<dbReference type="PRINTS" id="PR00081">
    <property type="entry name" value="GDHRDH"/>
</dbReference>
<dbReference type="PANTHER" id="PTHR43669:SF3">
    <property type="entry name" value="ALCOHOL DEHYDROGENASE, PUTATIVE (AFU_ORTHOLOGUE AFUA_3G03445)-RELATED"/>
    <property type="match status" value="1"/>
</dbReference>
<feature type="domain" description="Class II aldolase/adducin N-terminal" evidence="3">
    <location>
        <begin position="28"/>
        <end position="227"/>
    </location>
</feature>
<sequence>MKNLWDKSEGLKYIKHYKKYNVSNDLALRIYTTHLLGGEKKLVLHGGGNTSVKTNYKNIFGEINKVIYVKGSGWDMSNLTHEGMPGLNINPLLKTLSLKKLNDENMVNYLRSNLIDSKSPNPSVETLLHTYLPHKYVDHTHSNAFLSLVNLKNSKEICKKLFGNKLGIVPYVMPGFELAKLCHNIYQSNTNVEGLILLNHGIFTFGDTAKQSYDRMIKYVNVVEKYINNGKHKIISVKNIKVKGYEQLSLLIRKTYNQIDKNKWIVQLNNSKKNIEFSLFKDLEKLFSKGPVTPDHVIRIKSKPLVIKYKDINNIHNLIIKYTKDYIKYFKKYKINIKSSKISDALPRIIIIQGIGYFSIGRNHKEAKISYDIFGSMKHSIIDSYKIGDFQSINEKEIFKMEYWPLERAKLSKKKTKIAEGQVVVVTGGAGTIGKATAKKFLTEGAEVIILDKKIDKNNSKDQNLFEKCLALECDLTKQSNIDNSLKKIVNQYGGIDVLISNAGAAFQGLIASVDESILRKSFEINFYSHQKIASSIVTLMKKQNTGGSIMFNISKQAVNPGKNFGPYGLPKSSTLFLMKQYALECGQYNIRVNGINADRIQSGILTNDLIKQRAKARNLSKDKYLSNNLLQREVLPEDVANAFFVQSLLQKTTGNIITVDGGNIEASLR</sequence>
<dbReference type="GO" id="GO:0016491">
    <property type="term" value="F:oxidoreductase activity"/>
    <property type="evidence" value="ECO:0007669"/>
    <property type="project" value="UniProtKB-KW"/>
</dbReference>
<dbReference type="NCBIfam" id="NF006192">
    <property type="entry name" value="PRK08324.1-6"/>
    <property type="match status" value="1"/>
</dbReference>
<dbReference type="InterPro" id="IPR002347">
    <property type="entry name" value="SDR_fam"/>
</dbReference>
<dbReference type="Gene3D" id="3.40.225.10">
    <property type="entry name" value="Class II aldolase/adducin N-terminal domain"/>
    <property type="match status" value="1"/>
</dbReference>
<comment type="similarity">
    <text evidence="1">Belongs to the short-chain dehydrogenases/reductases (SDR) family.</text>
</comment>
<dbReference type="InterPro" id="IPR001303">
    <property type="entry name" value="Aldolase_II/adducin_N"/>
</dbReference>
<dbReference type="SUPFAM" id="SSF53639">
    <property type="entry name" value="AraD/HMP-PK domain-like"/>
    <property type="match status" value="1"/>
</dbReference>
<accession>A0A381T600</accession>
<dbReference type="PANTHER" id="PTHR43669">
    <property type="entry name" value="5-KETO-D-GLUCONATE 5-REDUCTASE"/>
    <property type="match status" value="1"/>
</dbReference>
<dbReference type="InterPro" id="IPR036291">
    <property type="entry name" value="NAD(P)-bd_dom_sf"/>
</dbReference>
<reference evidence="4" key="1">
    <citation type="submission" date="2018-05" db="EMBL/GenBank/DDBJ databases">
        <authorList>
            <person name="Lanie J.A."/>
            <person name="Ng W.-L."/>
            <person name="Kazmierczak K.M."/>
            <person name="Andrzejewski T.M."/>
            <person name="Davidsen T.M."/>
            <person name="Wayne K.J."/>
            <person name="Tettelin H."/>
            <person name="Glass J.I."/>
            <person name="Rusch D."/>
            <person name="Podicherti R."/>
            <person name="Tsui H.-C.T."/>
            <person name="Winkler M.E."/>
        </authorList>
    </citation>
    <scope>NUCLEOTIDE SEQUENCE</scope>
</reference>
<dbReference type="InterPro" id="IPR036409">
    <property type="entry name" value="Aldolase_II/adducin_N_sf"/>
</dbReference>
<protein>
    <recommendedName>
        <fullName evidence="3">Class II aldolase/adducin N-terminal domain-containing protein</fullName>
    </recommendedName>
</protein>
<evidence type="ECO:0000256" key="2">
    <source>
        <dbReference type="ARBA" id="ARBA00023002"/>
    </source>
</evidence>
<organism evidence="4">
    <name type="scientific">marine metagenome</name>
    <dbReference type="NCBI Taxonomy" id="408172"/>
    <lineage>
        <taxon>unclassified sequences</taxon>
        <taxon>metagenomes</taxon>
        <taxon>ecological metagenomes</taxon>
    </lineage>
</organism>
<dbReference type="Pfam" id="PF00596">
    <property type="entry name" value="Aldolase_II"/>
    <property type="match status" value="1"/>
</dbReference>
<dbReference type="AlphaFoldDB" id="A0A381T600"/>
<dbReference type="EMBL" id="UINC01003891">
    <property type="protein sequence ID" value="SVA10107.1"/>
    <property type="molecule type" value="Genomic_DNA"/>
</dbReference>
<gene>
    <name evidence="4" type="ORF">METZ01_LOCUS62961</name>
</gene>